<proteinExistence type="predicted"/>
<dbReference type="EMBL" id="JAAGRQ010000013">
    <property type="protein sequence ID" value="NDY56074.1"/>
    <property type="molecule type" value="Genomic_DNA"/>
</dbReference>
<reference evidence="2 3" key="1">
    <citation type="submission" date="2020-02" db="EMBL/GenBank/DDBJ databases">
        <title>Comparative genomics of sulfur disproportionating microorganisms.</title>
        <authorList>
            <person name="Ward L.M."/>
            <person name="Bertran E."/>
            <person name="Johnston D.T."/>
        </authorList>
    </citation>
    <scope>NUCLEOTIDE SEQUENCE [LARGE SCALE GENOMIC DNA]</scope>
    <source>
        <strain evidence="2 3">DSM 3696</strain>
    </source>
</reference>
<dbReference type="NCBIfam" id="TIGR04358">
    <property type="entry name" value="XXXCH_domain"/>
    <property type="match status" value="1"/>
</dbReference>
<sequence>MALPIKPKLEKTLPRDELADFLRQLAAQAQSGALDFPGGSVPLAGMKTLKIAVKDSGEALTVKVRLKYPKPEPAHALPGGSGETPVPGGKSGPAAAGASLRPRYKSLKKRMKRDFKDIGAALAAGSAPRPDTLAAFVADSRLMTTYRGKGDDQYPAYLEAVAALEAAQAADDLEAMSRGYRELALCKKKCHAGHA</sequence>
<feature type="region of interest" description="Disordered" evidence="1">
    <location>
        <begin position="70"/>
        <end position="102"/>
    </location>
</feature>
<protein>
    <submittedName>
        <fullName evidence="2">GAK system XXXCH domain-containing protein</fullName>
    </submittedName>
</protein>
<dbReference type="RefSeq" id="WP_163301128.1">
    <property type="nucleotide sequence ID" value="NZ_JAAGRQ010000013.1"/>
</dbReference>
<evidence type="ECO:0000313" key="3">
    <source>
        <dbReference type="Proteomes" id="UP000469724"/>
    </source>
</evidence>
<gene>
    <name evidence="2" type="ORF">G3N56_04850</name>
</gene>
<organism evidence="2 3">
    <name type="scientific">Desulfolutivibrio sulfodismutans</name>
    <dbReference type="NCBI Taxonomy" id="63561"/>
    <lineage>
        <taxon>Bacteria</taxon>
        <taxon>Pseudomonadati</taxon>
        <taxon>Thermodesulfobacteriota</taxon>
        <taxon>Desulfovibrionia</taxon>
        <taxon>Desulfovibrionales</taxon>
        <taxon>Desulfovibrionaceae</taxon>
        <taxon>Desulfolutivibrio</taxon>
    </lineage>
</organism>
<evidence type="ECO:0000256" key="1">
    <source>
        <dbReference type="SAM" id="MobiDB-lite"/>
    </source>
</evidence>
<comment type="caution">
    <text evidence="2">The sequence shown here is derived from an EMBL/GenBank/DDBJ whole genome shotgun (WGS) entry which is preliminary data.</text>
</comment>
<dbReference type="AlphaFoldDB" id="A0A7K3NIQ2"/>
<dbReference type="InterPro" id="IPR027588">
    <property type="entry name" value="XXXCH_dom_fam"/>
</dbReference>
<accession>A0A7K3NIQ2</accession>
<keyword evidence="3" id="KW-1185">Reference proteome</keyword>
<name>A0A7K3NIQ2_9BACT</name>
<dbReference type="Proteomes" id="UP000469724">
    <property type="component" value="Unassembled WGS sequence"/>
</dbReference>
<evidence type="ECO:0000313" key="2">
    <source>
        <dbReference type="EMBL" id="NDY56074.1"/>
    </source>
</evidence>